<dbReference type="InterPro" id="IPR001296">
    <property type="entry name" value="Glyco_trans_1"/>
</dbReference>
<organism evidence="3 4">
    <name type="scientific">Bradyrhizobium ottawaense</name>
    <dbReference type="NCBI Taxonomy" id="931866"/>
    <lineage>
        <taxon>Bacteria</taxon>
        <taxon>Pseudomonadati</taxon>
        <taxon>Pseudomonadota</taxon>
        <taxon>Alphaproteobacteria</taxon>
        <taxon>Hyphomicrobiales</taxon>
        <taxon>Nitrobacteraceae</taxon>
        <taxon>Bradyrhizobium</taxon>
    </lineage>
</organism>
<evidence type="ECO:0000256" key="1">
    <source>
        <dbReference type="ARBA" id="ARBA00022679"/>
    </source>
</evidence>
<dbReference type="Pfam" id="PF00534">
    <property type="entry name" value="Glycos_transf_1"/>
    <property type="match status" value="1"/>
</dbReference>
<keyword evidence="4" id="KW-1185">Reference proteome</keyword>
<dbReference type="CDD" id="cd03809">
    <property type="entry name" value="GT4_MtfB-like"/>
    <property type="match status" value="1"/>
</dbReference>
<dbReference type="PANTHER" id="PTHR46401:SF2">
    <property type="entry name" value="GLYCOSYLTRANSFERASE WBBK-RELATED"/>
    <property type="match status" value="1"/>
</dbReference>
<proteinExistence type="predicted"/>
<keyword evidence="1" id="KW-0808">Transferase</keyword>
<evidence type="ECO:0000259" key="2">
    <source>
        <dbReference type="Pfam" id="PF00534"/>
    </source>
</evidence>
<accession>A0ABV4FVT9</accession>
<sequence length="477" mass="52515">MQAERLHCARLRHISVPNGCSFAARPPPCFAARSARTPINQCGSQLKFFINGRFLSQKLTGVQRYAAEIVKAIDVLLASEQTPAALRNADWQLLTPVDASEQLQLERIKIRAVGRLRGHAWDQIDLARAAAGGRLISLANSGPVFHRDHIVVIHDAQVFRRPDFFNWRYLAVHRTMGRLLARHASIATVSAFSRKELAEVLNLSATAIPVFPNSAEHFARTNPDPDIIARLGVRPQKFFLYVGSRTKNKNLSVAIRAIQLLDRTDVPLVIVGGDNSKVFQDNSGEGAAGLLLAGRLTDSEIAALYAHASAFVFPSLYEGFGVPPLEAMIFGCPVIASTADAVVETCADAAAYFDANDAESLKQLMLERLAIGAISDQERRRQQERVAFFSWQKSAKSLLDHLTPSATLPALLEVRCTSLIARIGFRTNNLQLAATRARALGSTRIFRFFHRAHKELGATSPHRCPNIATYSRNCLSH</sequence>
<evidence type="ECO:0000313" key="4">
    <source>
        <dbReference type="Proteomes" id="UP001565369"/>
    </source>
</evidence>
<name>A0ABV4FVT9_9BRAD</name>
<evidence type="ECO:0000313" key="3">
    <source>
        <dbReference type="EMBL" id="MEY9455729.1"/>
    </source>
</evidence>
<reference evidence="3 4" key="1">
    <citation type="submission" date="2024-07" db="EMBL/GenBank/DDBJ databases">
        <title>Genomic Encyclopedia of Type Strains, Phase V (KMG-V): Genome sequencing to study the core and pangenomes of soil and plant-associated prokaryotes.</title>
        <authorList>
            <person name="Whitman W."/>
        </authorList>
    </citation>
    <scope>NUCLEOTIDE SEQUENCE [LARGE SCALE GENOMIC DNA]</scope>
    <source>
        <strain evidence="3 4">USDA 152</strain>
    </source>
</reference>
<comment type="caution">
    <text evidence="3">The sequence shown here is derived from an EMBL/GenBank/DDBJ whole genome shotgun (WGS) entry which is preliminary data.</text>
</comment>
<dbReference type="SUPFAM" id="SSF53756">
    <property type="entry name" value="UDP-Glycosyltransferase/glycogen phosphorylase"/>
    <property type="match status" value="1"/>
</dbReference>
<protein>
    <submittedName>
        <fullName evidence="3">Glycosyltransferase involved in cell wall biosynthesis</fullName>
    </submittedName>
</protein>
<dbReference type="EMBL" id="JBGBZJ010000003">
    <property type="protein sequence ID" value="MEY9455729.1"/>
    <property type="molecule type" value="Genomic_DNA"/>
</dbReference>
<dbReference type="Proteomes" id="UP001565369">
    <property type="component" value="Unassembled WGS sequence"/>
</dbReference>
<feature type="domain" description="Glycosyl transferase family 1" evidence="2">
    <location>
        <begin position="235"/>
        <end position="371"/>
    </location>
</feature>
<dbReference type="Gene3D" id="3.40.50.2000">
    <property type="entry name" value="Glycogen Phosphorylase B"/>
    <property type="match status" value="2"/>
</dbReference>
<dbReference type="PANTHER" id="PTHR46401">
    <property type="entry name" value="GLYCOSYLTRANSFERASE WBBK-RELATED"/>
    <property type="match status" value="1"/>
</dbReference>
<gene>
    <name evidence="3" type="ORF">ABIG07_004677</name>
</gene>